<dbReference type="AlphaFoldDB" id="A0A8T8SDZ3"/>
<feature type="non-terminal residue" evidence="2">
    <location>
        <position position="171"/>
    </location>
</feature>
<dbReference type="Proteomes" id="UP000077521">
    <property type="component" value="Unassembled WGS sequence"/>
</dbReference>
<dbReference type="EMBL" id="LWDF02001619">
    <property type="protein sequence ID" value="KAE8237828.1"/>
    <property type="molecule type" value="Genomic_DNA"/>
</dbReference>
<gene>
    <name evidence="2" type="ORF">A4X13_0g8627</name>
</gene>
<reference evidence="2" key="1">
    <citation type="submission" date="2016-04" db="EMBL/GenBank/DDBJ databases">
        <authorList>
            <person name="Nguyen H.D."/>
            <person name="Samba Siva P."/>
            <person name="Cullis J."/>
            <person name="Levesque C.A."/>
            <person name="Hambleton S."/>
        </authorList>
    </citation>
    <scope>NUCLEOTIDE SEQUENCE</scope>
    <source>
        <strain evidence="2">DAOMC 236416</strain>
    </source>
</reference>
<feature type="compositionally biased region" description="Acidic residues" evidence="1">
    <location>
        <begin position="36"/>
        <end position="60"/>
    </location>
</feature>
<accession>A0A8T8SDZ3</accession>
<proteinExistence type="predicted"/>
<feature type="region of interest" description="Disordered" evidence="1">
    <location>
        <begin position="1"/>
        <end position="151"/>
    </location>
</feature>
<evidence type="ECO:0000256" key="1">
    <source>
        <dbReference type="SAM" id="MobiDB-lite"/>
    </source>
</evidence>
<evidence type="ECO:0000313" key="2">
    <source>
        <dbReference type="EMBL" id="KAE8237828.1"/>
    </source>
</evidence>
<comment type="caution">
    <text evidence="2">The sequence shown here is derived from an EMBL/GenBank/DDBJ whole genome shotgun (WGS) entry which is preliminary data.</text>
</comment>
<reference evidence="2" key="2">
    <citation type="journal article" date="2019" name="IMA Fungus">
        <title>Genome sequencing and comparison of five Tilletia species to identify candidate genes for the detection of regulated species infecting wheat.</title>
        <authorList>
            <person name="Nguyen H.D.T."/>
            <person name="Sultana T."/>
            <person name="Kesanakurti P."/>
            <person name="Hambleton S."/>
        </authorList>
    </citation>
    <scope>NUCLEOTIDE SEQUENCE</scope>
    <source>
        <strain evidence="2">DAOMC 236416</strain>
    </source>
</reference>
<feature type="compositionally biased region" description="Low complexity" evidence="1">
    <location>
        <begin position="64"/>
        <end position="84"/>
    </location>
</feature>
<evidence type="ECO:0000313" key="3">
    <source>
        <dbReference type="Proteomes" id="UP000077521"/>
    </source>
</evidence>
<keyword evidence="3" id="KW-1185">Reference proteome</keyword>
<protein>
    <submittedName>
        <fullName evidence="2">Uncharacterized protein</fullName>
    </submittedName>
</protein>
<organism evidence="2 3">
    <name type="scientific">Tilletia indica</name>
    <dbReference type="NCBI Taxonomy" id="43049"/>
    <lineage>
        <taxon>Eukaryota</taxon>
        <taxon>Fungi</taxon>
        <taxon>Dikarya</taxon>
        <taxon>Basidiomycota</taxon>
        <taxon>Ustilaginomycotina</taxon>
        <taxon>Exobasidiomycetes</taxon>
        <taxon>Tilletiales</taxon>
        <taxon>Tilletiaceae</taxon>
        <taxon>Tilletia</taxon>
    </lineage>
</organism>
<feature type="compositionally biased region" description="Polar residues" evidence="1">
    <location>
        <begin position="86"/>
        <end position="99"/>
    </location>
</feature>
<name>A0A8T8SDZ3_9BASI</name>
<sequence>MSETASQHRAHASEDEFPPGERAGERSSTSPHDPDSSDSEEYQEINEYGDDDMEDAEDVDQLCSAPSAQQDQSASSLMSSAAAAPTETSPVAGPSQSPAQPEALPAATSSFHPVAAIGTRAGSSQQATVPAGADGIPGPSSSKSTSKKITYPAQVELQSTTAHAYRGPLPA</sequence>
<feature type="compositionally biased region" description="Low complexity" evidence="1">
    <location>
        <begin position="136"/>
        <end position="150"/>
    </location>
</feature>